<comment type="caution">
    <text evidence="1">The sequence shown here is derived from an EMBL/GenBank/DDBJ whole genome shotgun (WGS) entry which is preliminary data.</text>
</comment>
<keyword evidence="2" id="KW-1185">Reference proteome</keyword>
<organism evidence="1 2">
    <name type="scientific">Elysia marginata</name>
    <dbReference type="NCBI Taxonomy" id="1093978"/>
    <lineage>
        <taxon>Eukaryota</taxon>
        <taxon>Metazoa</taxon>
        <taxon>Spiralia</taxon>
        <taxon>Lophotrochozoa</taxon>
        <taxon>Mollusca</taxon>
        <taxon>Gastropoda</taxon>
        <taxon>Heterobranchia</taxon>
        <taxon>Euthyneura</taxon>
        <taxon>Panpulmonata</taxon>
        <taxon>Sacoglossa</taxon>
        <taxon>Placobranchoidea</taxon>
        <taxon>Plakobranchidae</taxon>
        <taxon>Elysia</taxon>
    </lineage>
</organism>
<name>A0AAV4JWA8_9GAST</name>
<dbReference type="Proteomes" id="UP000762676">
    <property type="component" value="Unassembled WGS sequence"/>
</dbReference>
<evidence type="ECO:0000313" key="1">
    <source>
        <dbReference type="EMBL" id="GFS26000.1"/>
    </source>
</evidence>
<accession>A0AAV4JWA8</accession>
<evidence type="ECO:0000313" key="2">
    <source>
        <dbReference type="Proteomes" id="UP000762676"/>
    </source>
</evidence>
<reference evidence="1 2" key="1">
    <citation type="journal article" date="2021" name="Elife">
        <title>Chloroplast acquisition without the gene transfer in kleptoplastic sea slugs, Plakobranchus ocellatus.</title>
        <authorList>
            <person name="Maeda T."/>
            <person name="Takahashi S."/>
            <person name="Yoshida T."/>
            <person name="Shimamura S."/>
            <person name="Takaki Y."/>
            <person name="Nagai Y."/>
            <person name="Toyoda A."/>
            <person name="Suzuki Y."/>
            <person name="Arimoto A."/>
            <person name="Ishii H."/>
            <person name="Satoh N."/>
            <person name="Nishiyama T."/>
            <person name="Hasebe M."/>
            <person name="Maruyama T."/>
            <person name="Minagawa J."/>
            <person name="Obokata J."/>
            <person name="Shigenobu S."/>
        </authorList>
    </citation>
    <scope>NUCLEOTIDE SEQUENCE [LARGE SCALE GENOMIC DNA]</scope>
</reference>
<protein>
    <submittedName>
        <fullName evidence="1">Uncharacterized protein</fullName>
    </submittedName>
</protein>
<dbReference type="EMBL" id="BMAT01003459">
    <property type="protein sequence ID" value="GFS26000.1"/>
    <property type="molecule type" value="Genomic_DNA"/>
</dbReference>
<gene>
    <name evidence="1" type="ORF">ElyMa_001703000</name>
</gene>
<dbReference type="AlphaFoldDB" id="A0AAV4JWA8"/>
<sequence length="115" mass="12811">MLPFHPYLHWHYPGISPTIIFCIQYQFFADCRKLDKLSAVVGGKALAPSDVAPELGALRLACFVRLTSRATCFVPNPVARSMSILGRSPIPTLPLLCYSRLTIKTKRELGISSEY</sequence>
<proteinExistence type="predicted"/>